<gene>
    <name evidence="6" type="primary">ORF181154</name>
</gene>
<dbReference type="GO" id="GO:0000978">
    <property type="term" value="F:RNA polymerase II cis-regulatory region sequence-specific DNA binding"/>
    <property type="evidence" value="ECO:0007669"/>
    <property type="project" value="TreeGrafter"/>
</dbReference>
<dbReference type="FunFam" id="3.30.160.60:FF:002452">
    <property type="entry name" value="zinc finger protein 142 isoform X4"/>
    <property type="match status" value="1"/>
</dbReference>
<evidence type="ECO:0000259" key="5">
    <source>
        <dbReference type="PROSITE" id="PS50157"/>
    </source>
</evidence>
<dbReference type="Gene3D" id="3.30.160.60">
    <property type="entry name" value="Classic Zinc Finger"/>
    <property type="match status" value="3"/>
</dbReference>
<feature type="domain" description="C2H2-type" evidence="5">
    <location>
        <begin position="246"/>
        <end position="273"/>
    </location>
</feature>
<keyword evidence="2 4" id="KW-0863">Zinc-finger</keyword>
<feature type="domain" description="C2H2-type" evidence="5">
    <location>
        <begin position="190"/>
        <end position="217"/>
    </location>
</feature>
<dbReference type="Pfam" id="PF00096">
    <property type="entry name" value="zf-C2H2"/>
    <property type="match status" value="2"/>
</dbReference>
<dbReference type="SUPFAM" id="SSF57667">
    <property type="entry name" value="beta-beta-alpha zinc fingers"/>
    <property type="match status" value="2"/>
</dbReference>
<name>A0A0B7BDR3_9EUPU</name>
<evidence type="ECO:0000256" key="3">
    <source>
        <dbReference type="ARBA" id="ARBA00022833"/>
    </source>
</evidence>
<evidence type="ECO:0000256" key="4">
    <source>
        <dbReference type="PROSITE-ProRule" id="PRU00042"/>
    </source>
</evidence>
<keyword evidence="1" id="KW-0479">Metal-binding</keyword>
<dbReference type="InterPro" id="IPR013087">
    <property type="entry name" value="Znf_C2H2_type"/>
</dbReference>
<dbReference type="AlphaFoldDB" id="A0A0B7BDR3"/>
<dbReference type="PANTHER" id="PTHR23235">
    <property type="entry name" value="KRUEPPEL-LIKE TRANSCRIPTION FACTOR"/>
    <property type="match status" value="1"/>
</dbReference>
<feature type="non-terminal residue" evidence="6">
    <location>
        <position position="1"/>
    </location>
</feature>
<accession>A0A0B7BDR3</accession>
<dbReference type="EMBL" id="HACG01044268">
    <property type="protein sequence ID" value="CEK91133.1"/>
    <property type="molecule type" value="Transcribed_RNA"/>
</dbReference>
<sequence length="273" mass="31186">LNESVVNVIFMENVKQEPDDDDGCDEINVTFIDKVQEPDDDTKQGHTCSTEFSSQVQVIDNMDRQVSANERVQQSNVHGEYKGFCFCSQERQNCSKCKHVGKKHDDKYLKLEKKDQFLNGTCQYSSKNLVSDDSQEKTSLSGNHSDSKLILQNENVGISSNSAVSVGESNIRQNNIEDKKCKQIKIEKSFFCSFCGIRFLRCHDLIRHKRIHTGEKPYICDICDVGFTRCNDLKAHKRIHTGEKPHKCNVCSATFVDSSSLKKHTRIHTEERQ</sequence>
<organism evidence="6">
    <name type="scientific">Arion vulgaris</name>
    <dbReference type="NCBI Taxonomy" id="1028688"/>
    <lineage>
        <taxon>Eukaryota</taxon>
        <taxon>Metazoa</taxon>
        <taxon>Spiralia</taxon>
        <taxon>Lophotrochozoa</taxon>
        <taxon>Mollusca</taxon>
        <taxon>Gastropoda</taxon>
        <taxon>Heterobranchia</taxon>
        <taxon>Euthyneura</taxon>
        <taxon>Panpulmonata</taxon>
        <taxon>Eupulmonata</taxon>
        <taxon>Stylommatophora</taxon>
        <taxon>Helicina</taxon>
        <taxon>Arionoidea</taxon>
        <taxon>Arionidae</taxon>
        <taxon>Arion</taxon>
    </lineage>
</organism>
<dbReference type="FunFam" id="3.30.160.60:FF:002343">
    <property type="entry name" value="Zinc finger protein 33A"/>
    <property type="match status" value="1"/>
</dbReference>
<dbReference type="GO" id="GO:0000981">
    <property type="term" value="F:DNA-binding transcription factor activity, RNA polymerase II-specific"/>
    <property type="evidence" value="ECO:0007669"/>
    <property type="project" value="TreeGrafter"/>
</dbReference>
<dbReference type="PROSITE" id="PS00028">
    <property type="entry name" value="ZINC_FINGER_C2H2_1"/>
    <property type="match status" value="3"/>
</dbReference>
<reference evidence="6" key="1">
    <citation type="submission" date="2014-12" db="EMBL/GenBank/DDBJ databases">
        <title>Insight into the proteome of Arion vulgaris.</title>
        <authorList>
            <person name="Aradska J."/>
            <person name="Bulat T."/>
            <person name="Smidak R."/>
            <person name="Sarate P."/>
            <person name="Gangsoo J."/>
            <person name="Sialana F."/>
            <person name="Bilban M."/>
            <person name="Lubec G."/>
        </authorList>
    </citation>
    <scope>NUCLEOTIDE SEQUENCE</scope>
    <source>
        <tissue evidence="6">Skin</tissue>
    </source>
</reference>
<protein>
    <recommendedName>
        <fullName evidence="5">C2H2-type domain-containing protein</fullName>
    </recommendedName>
</protein>
<feature type="non-terminal residue" evidence="6">
    <location>
        <position position="273"/>
    </location>
</feature>
<dbReference type="InterPro" id="IPR036236">
    <property type="entry name" value="Znf_C2H2_sf"/>
</dbReference>
<dbReference type="GO" id="GO:0008270">
    <property type="term" value="F:zinc ion binding"/>
    <property type="evidence" value="ECO:0007669"/>
    <property type="project" value="UniProtKB-KW"/>
</dbReference>
<proteinExistence type="predicted"/>
<keyword evidence="3" id="KW-0862">Zinc</keyword>
<evidence type="ECO:0000256" key="2">
    <source>
        <dbReference type="ARBA" id="ARBA00022771"/>
    </source>
</evidence>
<feature type="domain" description="C2H2-type" evidence="5">
    <location>
        <begin position="218"/>
        <end position="245"/>
    </location>
</feature>
<dbReference type="PROSITE" id="PS50157">
    <property type="entry name" value="ZINC_FINGER_C2H2_2"/>
    <property type="match status" value="3"/>
</dbReference>
<dbReference type="SMART" id="SM00355">
    <property type="entry name" value="ZnF_C2H2"/>
    <property type="match status" value="3"/>
</dbReference>
<evidence type="ECO:0000313" key="6">
    <source>
        <dbReference type="EMBL" id="CEK91133.1"/>
    </source>
</evidence>
<dbReference type="PANTHER" id="PTHR23235:SF120">
    <property type="entry name" value="KRUPPEL-LIKE FACTOR 15"/>
    <property type="match status" value="1"/>
</dbReference>
<evidence type="ECO:0000256" key="1">
    <source>
        <dbReference type="ARBA" id="ARBA00022723"/>
    </source>
</evidence>